<dbReference type="PANTHER" id="PTHR22734">
    <property type="entry name" value="U3 SMALL NUCLEOLAR RIBONUCLEOPROTEIN PROTEIN IMP4"/>
    <property type="match status" value="1"/>
</dbReference>
<proteinExistence type="predicted"/>
<sequence>MRAELISEGSKTINFMPPSTPRKRVFSSHSNPFRKEKPLGMKPPRPIDEEIQDLQSRTPGNLSVRHNPSRIRNRLKRLRIVQEVRDQKLRVKRELHKRRDEEEARLRAEGKEVSLRKPRLTLDSKRDEDATMTAHAKEVVAEELVHAETLDEFGKYFDGTRTVKVAITTSIGCTNKKTLQFIDDFIKVLGGVITYIPREELQIRQLAVRLIDEGFTSVIVVHEDRDVITHMMMMALPMGPTAWFRMTNVYTHKDLVGSGVPIPDCPPEVIMNNFKTRLGRRVGRMIQSMLSREEHLRARQVITFHNQRDFIFFRAYRYIFENKDKKDPTSEVIVRMHELGPQFTLKLKWLQKGLFDPHNEEYEWFYKPEMDNHSRTRFFL</sequence>
<comment type="caution">
    <text evidence="3">The sequence shown here is derived from an EMBL/GenBank/DDBJ whole genome shotgun (WGS) entry which is preliminary data.</text>
</comment>
<accession>A0A132NWM2</accession>
<dbReference type="GO" id="GO:0005730">
    <property type="term" value="C:nucleolus"/>
    <property type="evidence" value="ECO:0007669"/>
    <property type="project" value="TreeGrafter"/>
</dbReference>
<dbReference type="Pfam" id="PF04427">
    <property type="entry name" value="Brix"/>
    <property type="match status" value="1"/>
</dbReference>
<dbReference type="GO" id="GO:0030687">
    <property type="term" value="C:preribosome, large subunit precursor"/>
    <property type="evidence" value="ECO:0007669"/>
    <property type="project" value="TreeGrafter"/>
</dbReference>
<dbReference type="GO" id="GO:0042134">
    <property type="term" value="F:rRNA primary transcript binding"/>
    <property type="evidence" value="ECO:0007669"/>
    <property type="project" value="InterPro"/>
</dbReference>
<dbReference type="EMBL" id="JXTI01000044">
    <property type="protein sequence ID" value="KWX14082.1"/>
    <property type="molecule type" value="Genomic_DNA"/>
</dbReference>
<dbReference type="AlphaFoldDB" id="A0A132NWM2"/>
<evidence type="ECO:0000313" key="4">
    <source>
        <dbReference type="Proteomes" id="UP000070089"/>
    </source>
</evidence>
<dbReference type="InterPro" id="IPR044281">
    <property type="entry name" value="IMP4/RPF1"/>
</dbReference>
<feature type="domain" description="Brix" evidence="2">
    <location>
        <begin position="164"/>
        <end position="356"/>
    </location>
</feature>
<keyword evidence="3" id="KW-0687">Ribonucleoprotein</keyword>
<dbReference type="GO" id="GO:0000470">
    <property type="term" value="P:maturation of LSU-rRNA"/>
    <property type="evidence" value="ECO:0007669"/>
    <property type="project" value="TreeGrafter"/>
</dbReference>
<dbReference type="InterPro" id="IPR007109">
    <property type="entry name" value="Brix"/>
</dbReference>
<dbReference type="Proteomes" id="UP000070089">
    <property type="component" value="Unassembled WGS sequence"/>
</dbReference>
<dbReference type="Gene3D" id="3.40.50.10480">
    <property type="entry name" value="Probable brix-domain ribosomal biogenesis protein"/>
    <property type="match status" value="1"/>
</dbReference>
<organism evidence="3 4">
    <name type="scientific">Giardia duodenalis assemblage B</name>
    <dbReference type="NCBI Taxonomy" id="1394984"/>
    <lineage>
        <taxon>Eukaryota</taxon>
        <taxon>Metamonada</taxon>
        <taxon>Diplomonadida</taxon>
        <taxon>Hexamitidae</taxon>
        <taxon>Giardiinae</taxon>
        <taxon>Giardia</taxon>
    </lineage>
</organism>
<gene>
    <name evidence="3" type="ORF">QR46_1900</name>
</gene>
<reference evidence="3 4" key="1">
    <citation type="journal article" date="2015" name="Mol. Biochem. Parasitol.">
        <title>Identification of polymorphic genes for use in assemblage B genotyping assays through comparative genomics of multiple assemblage B Giardia duodenalis isolates.</title>
        <authorList>
            <person name="Wielinga C."/>
            <person name="Thompson R.C."/>
            <person name="Monis P."/>
            <person name="Ryan U."/>
        </authorList>
    </citation>
    <scope>NUCLEOTIDE SEQUENCE [LARGE SCALE GENOMIC DNA]</scope>
    <source>
        <strain evidence="3 4">BAH15c1</strain>
    </source>
</reference>
<evidence type="ECO:0000313" key="3">
    <source>
        <dbReference type="EMBL" id="KWX14082.1"/>
    </source>
</evidence>
<evidence type="ECO:0000256" key="1">
    <source>
        <dbReference type="SAM" id="MobiDB-lite"/>
    </source>
</evidence>
<dbReference type="GO" id="GO:0000460">
    <property type="term" value="P:maturation of 5.8S rRNA"/>
    <property type="evidence" value="ECO:0007669"/>
    <property type="project" value="TreeGrafter"/>
</dbReference>
<dbReference type="SMART" id="SM00879">
    <property type="entry name" value="Brix"/>
    <property type="match status" value="1"/>
</dbReference>
<dbReference type="PANTHER" id="PTHR22734:SF3">
    <property type="entry name" value="RIBOSOME PRODUCTION FACTOR 1"/>
    <property type="match status" value="1"/>
</dbReference>
<feature type="region of interest" description="Disordered" evidence="1">
    <location>
        <begin position="18"/>
        <end position="47"/>
    </location>
</feature>
<dbReference type="OrthoDB" id="264354at2759"/>
<dbReference type="SUPFAM" id="SSF52954">
    <property type="entry name" value="Class II aaRS ABD-related"/>
    <property type="match status" value="1"/>
</dbReference>
<protein>
    <submittedName>
        <fullName evidence="3">Putative U3 small nucleolar ribonucleoprotein IMP4</fullName>
    </submittedName>
</protein>
<dbReference type="VEuPathDB" id="GiardiaDB:QR46_1900"/>
<name>A0A132NWM2_GIAIN</name>
<dbReference type="PROSITE" id="PS50833">
    <property type="entry name" value="BRIX"/>
    <property type="match status" value="1"/>
</dbReference>
<evidence type="ECO:0000259" key="2">
    <source>
        <dbReference type="PROSITE" id="PS50833"/>
    </source>
</evidence>